<dbReference type="RefSeq" id="WP_013701021.1">
    <property type="nucleotide sequence ID" value="NC_015385.1"/>
</dbReference>
<protein>
    <submittedName>
        <fullName evidence="3">Uncharacterized protein</fullName>
    </submittedName>
</protein>
<gene>
    <name evidence="3" type="ordered locus">Tresu_0798</name>
</gene>
<evidence type="ECO:0000259" key="2">
    <source>
        <dbReference type="Pfam" id="PF25202"/>
    </source>
</evidence>
<dbReference type="InterPro" id="IPR057156">
    <property type="entry name" value="DUF7834"/>
</dbReference>
<accession>F2NXB4</accession>
<reference evidence="4" key="2">
    <citation type="submission" date="2011-04" db="EMBL/GenBank/DDBJ databases">
        <title>The complete genome of chromosome of Treponema succinifaciens DSM 2489.</title>
        <authorList>
            <person name="Lucas S."/>
            <person name="Copeland A."/>
            <person name="Lapidus A."/>
            <person name="Bruce D."/>
            <person name="Goodwin L."/>
            <person name="Pitluck S."/>
            <person name="Peters L."/>
            <person name="Kyrpides N."/>
            <person name="Mavromatis K."/>
            <person name="Ivanova N."/>
            <person name="Ovchinnikova G."/>
            <person name="Teshima H."/>
            <person name="Detter J.C."/>
            <person name="Tapia R."/>
            <person name="Han C."/>
            <person name="Land M."/>
            <person name="Hauser L."/>
            <person name="Markowitz V."/>
            <person name="Cheng J.-F."/>
            <person name="Hugenholtz P."/>
            <person name="Woyke T."/>
            <person name="Wu D."/>
            <person name="Gronow S."/>
            <person name="Wellnitz S."/>
            <person name="Brambilla E."/>
            <person name="Klenk H.-P."/>
            <person name="Eisen J.A."/>
        </authorList>
    </citation>
    <scope>NUCLEOTIDE SEQUENCE [LARGE SCALE GENOMIC DNA]</scope>
    <source>
        <strain evidence="4">ATCC 33096 / DSM 2489 / 6091</strain>
    </source>
</reference>
<sequence>MENENLKIISLKEALKLNLSIPNYQRPYRWSTESASLLFNDIYSAYKSNIPEYRIGSIVLHNNNIELEIVDGQQRITTLSILTYCFYKVLKLDKYKELSSLLNKKETFDVLSSKSIVENYEILKRHCEIIGSELKPFIKYALENCSVVEIVTNSEQESFQFFDSQNSRGKALAPQDLLKSYHLREMSDSSESEKIKIINSWENEKQKELSLFFEYNLYPLIQWYRNKPGLYYSSKKINSFKGIKQNNKYHFSIYHKAANLYIEHFNSEGMYELTNGEKINQFQLTQPLIAGKRFFLYVLYYFNLYKQVIKLIDSKIESDLISTYGSGNSYVRNLFINVVIFFIDKFNIEELTESRLEFLFKWAYSLRVVMHSVYPETINKYALGSWDSRINSGLNLFTKISEMQNPQELDSIILEKVTEEQLGSYKSTKYKNIWNKIFGENQ</sequence>
<evidence type="ECO:0000313" key="4">
    <source>
        <dbReference type="Proteomes" id="UP000006852"/>
    </source>
</evidence>
<name>F2NXB4_TRES6</name>
<dbReference type="Pfam" id="PF25202">
    <property type="entry name" value="DUF7834"/>
    <property type="match status" value="1"/>
</dbReference>
<evidence type="ECO:0000259" key="1">
    <source>
        <dbReference type="Pfam" id="PF03235"/>
    </source>
</evidence>
<dbReference type="GeneID" id="302997976"/>
<dbReference type="eggNOG" id="COG1479">
    <property type="taxonomic scope" value="Bacteria"/>
</dbReference>
<dbReference type="STRING" id="869209.Tresu_0798"/>
<proteinExistence type="predicted"/>
<dbReference type="HOGENOM" id="CLU_030645_0_0_12"/>
<dbReference type="AlphaFoldDB" id="F2NXB4"/>
<dbReference type="Pfam" id="PF03235">
    <property type="entry name" value="GmrSD_N"/>
    <property type="match status" value="1"/>
</dbReference>
<dbReference type="EMBL" id="CP002631">
    <property type="protein sequence ID" value="AEB13727.1"/>
    <property type="molecule type" value="Genomic_DNA"/>
</dbReference>
<dbReference type="OrthoDB" id="9798761at2"/>
<dbReference type="PANTHER" id="PTHR35149:SF2">
    <property type="entry name" value="DUF262 DOMAIN-CONTAINING PROTEIN"/>
    <property type="match status" value="1"/>
</dbReference>
<dbReference type="KEGG" id="tsu:Tresu_0798"/>
<evidence type="ECO:0000313" key="3">
    <source>
        <dbReference type="EMBL" id="AEB13727.1"/>
    </source>
</evidence>
<dbReference type="Proteomes" id="UP000006852">
    <property type="component" value="Chromosome"/>
</dbReference>
<organism evidence="3 4">
    <name type="scientific">Treponema succinifaciens (strain ATCC 33096 / DSM 2489 / 6091)</name>
    <dbReference type="NCBI Taxonomy" id="869209"/>
    <lineage>
        <taxon>Bacteria</taxon>
        <taxon>Pseudomonadati</taxon>
        <taxon>Spirochaetota</taxon>
        <taxon>Spirochaetia</taxon>
        <taxon>Spirochaetales</taxon>
        <taxon>Treponemataceae</taxon>
        <taxon>Treponema</taxon>
    </lineage>
</organism>
<dbReference type="InterPro" id="IPR004919">
    <property type="entry name" value="GmrSD_N"/>
</dbReference>
<keyword evidence="4" id="KW-1185">Reference proteome</keyword>
<feature type="domain" description="GmrSD restriction endonucleases N-terminal" evidence="1">
    <location>
        <begin position="19"/>
        <end position="182"/>
    </location>
</feature>
<dbReference type="PANTHER" id="PTHR35149">
    <property type="entry name" value="SLL5132 PROTEIN"/>
    <property type="match status" value="1"/>
</dbReference>
<reference evidence="3 4" key="1">
    <citation type="journal article" date="2011" name="Stand. Genomic Sci.">
        <title>Complete genome sequence of Treponema succinifaciens type strain (6091).</title>
        <authorList>
            <person name="Han C."/>
            <person name="Gronow S."/>
            <person name="Teshima H."/>
            <person name="Lapidus A."/>
            <person name="Nolan M."/>
            <person name="Lucas S."/>
            <person name="Hammon N."/>
            <person name="Deshpande S."/>
            <person name="Cheng J.F."/>
            <person name="Zeytun A."/>
            <person name="Tapia R."/>
            <person name="Goodwin L."/>
            <person name="Pitluck S."/>
            <person name="Liolios K."/>
            <person name="Pagani I."/>
            <person name="Ivanova N."/>
            <person name="Mavromatis K."/>
            <person name="Mikhailova N."/>
            <person name="Huntemann M."/>
            <person name="Pati A."/>
            <person name="Chen A."/>
            <person name="Palaniappan K."/>
            <person name="Land M."/>
            <person name="Hauser L."/>
            <person name="Brambilla E.M."/>
            <person name="Rohde M."/>
            <person name="Goker M."/>
            <person name="Woyke T."/>
            <person name="Bristow J."/>
            <person name="Eisen J.A."/>
            <person name="Markowitz V."/>
            <person name="Hugenholtz P."/>
            <person name="Kyrpides N.C."/>
            <person name="Klenk H.P."/>
            <person name="Detter J.C."/>
        </authorList>
    </citation>
    <scope>NUCLEOTIDE SEQUENCE [LARGE SCALE GENOMIC DNA]</scope>
    <source>
        <strain evidence="4">ATCC 33096 / DSM 2489 / 6091</strain>
    </source>
</reference>
<feature type="domain" description="DUF7834" evidence="2">
    <location>
        <begin position="193"/>
        <end position="426"/>
    </location>
</feature>